<accession>A0ACB8ATC9</accession>
<dbReference type="Proteomes" id="UP000790709">
    <property type="component" value="Unassembled WGS sequence"/>
</dbReference>
<keyword evidence="2" id="KW-1185">Reference proteome</keyword>
<proteinExistence type="predicted"/>
<organism evidence="1 2">
    <name type="scientific">Leucogyrophana mollusca</name>
    <dbReference type="NCBI Taxonomy" id="85980"/>
    <lineage>
        <taxon>Eukaryota</taxon>
        <taxon>Fungi</taxon>
        <taxon>Dikarya</taxon>
        <taxon>Basidiomycota</taxon>
        <taxon>Agaricomycotina</taxon>
        <taxon>Agaricomycetes</taxon>
        <taxon>Agaricomycetidae</taxon>
        <taxon>Boletales</taxon>
        <taxon>Boletales incertae sedis</taxon>
        <taxon>Leucogyrophana</taxon>
    </lineage>
</organism>
<reference evidence="1" key="1">
    <citation type="journal article" date="2021" name="New Phytol.">
        <title>Evolutionary innovations through gain and loss of genes in the ectomycorrhizal Boletales.</title>
        <authorList>
            <person name="Wu G."/>
            <person name="Miyauchi S."/>
            <person name="Morin E."/>
            <person name="Kuo A."/>
            <person name="Drula E."/>
            <person name="Varga T."/>
            <person name="Kohler A."/>
            <person name="Feng B."/>
            <person name="Cao Y."/>
            <person name="Lipzen A."/>
            <person name="Daum C."/>
            <person name="Hundley H."/>
            <person name="Pangilinan J."/>
            <person name="Johnson J."/>
            <person name="Barry K."/>
            <person name="LaButti K."/>
            <person name="Ng V."/>
            <person name="Ahrendt S."/>
            <person name="Min B."/>
            <person name="Choi I.G."/>
            <person name="Park H."/>
            <person name="Plett J.M."/>
            <person name="Magnuson J."/>
            <person name="Spatafora J.W."/>
            <person name="Nagy L.G."/>
            <person name="Henrissat B."/>
            <person name="Grigoriev I.V."/>
            <person name="Yang Z.L."/>
            <person name="Xu J."/>
            <person name="Martin F.M."/>
        </authorList>
    </citation>
    <scope>NUCLEOTIDE SEQUENCE</scope>
    <source>
        <strain evidence="1">KUC20120723A-06</strain>
    </source>
</reference>
<evidence type="ECO:0000313" key="1">
    <source>
        <dbReference type="EMBL" id="KAH7916836.1"/>
    </source>
</evidence>
<dbReference type="EMBL" id="MU267565">
    <property type="protein sequence ID" value="KAH7916836.1"/>
    <property type="molecule type" value="Genomic_DNA"/>
</dbReference>
<comment type="caution">
    <text evidence="1">The sequence shown here is derived from an EMBL/GenBank/DDBJ whole genome shotgun (WGS) entry which is preliminary data.</text>
</comment>
<gene>
    <name evidence="1" type="ORF">BV22DRAFT_1124101</name>
</gene>
<evidence type="ECO:0000313" key="2">
    <source>
        <dbReference type="Proteomes" id="UP000790709"/>
    </source>
</evidence>
<protein>
    <submittedName>
        <fullName evidence="1">Uncharacterized protein</fullName>
    </submittedName>
</protein>
<sequence>MYAPTCPDSLAQVRARARSVTSSILDLPAAPEPVVSHQDDSGPSESESLRRPSFDSILHVPAVLEPGQQRPNKKRLHSPERIRRRVDPPHEQETSTVQPAASAERSLPTTRSLNALIHDRTRSVTSSIPDLPTVQQGIHHAISRFCNALSNPQFSVSIVEAPNDWLRANSSQILQVPSIHGKERVEVDMIYPVNQLIA</sequence>
<name>A0ACB8ATC9_9AGAM</name>